<evidence type="ECO:0000313" key="15">
    <source>
        <dbReference type="Proteomes" id="UP000515908"/>
    </source>
</evidence>
<evidence type="ECO:0000256" key="12">
    <source>
        <dbReference type="RuleBase" id="RU361115"/>
    </source>
</evidence>
<evidence type="ECO:0000256" key="4">
    <source>
        <dbReference type="ARBA" id="ARBA00022679"/>
    </source>
</evidence>
<feature type="transmembrane region" description="Helical" evidence="12">
    <location>
        <begin position="192"/>
        <end position="210"/>
    </location>
</feature>
<reference evidence="14 15" key="1">
    <citation type="submission" date="2020-08" db="EMBL/GenBank/DDBJ databases">
        <authorList>
            <person name="Newling K."/>
            <person name="Davey J."/>
            <person name="Forrester S."/>
        </authorList>
    </citation>
    <scope>NUCLEOTIDE SEQUENCE [LARGE SCALE GENOMIC DNA]</scope>
    <source>
        <strain evidence="15">Crithidia deanei Carvalho (ATCC PRA-265)</strain>
    </source>
</reference>
<comment type="subcellular location">
    <subcellularLocation>
        <location evidence="1">Membrane</location>
        <topology evidence="1">Multi-pass membrane protein</topology>
    </subcellularLocation>
</comment>
<name>A0A7G2CC73_9TRYP</name>
<evidence type="ECO:0000256" key="7">
    <source>
        <dbReference type="ARBA" id="ARBA00022989"/>
    </source>
</evidence>
<keyword evidence="5 12" id="KW-0812">Transmembrane</keyword>
<sequence length="350" mass="40091">MTSFVDTIFPIETAEKWASVLEVPDALIDKCAQLTFQTLAPLLNTFEHVVHDAFPDFFDYSIKVLDSVKHPFADRLPFLSPYHVLFAVGTYFFLIAFFCYFGKTVGKGNYKLLGLLHNYGLHVLSLYMSVGLAVSARAAGYSLWNNAAGTSDKDYRVAKFVWVFYVSKVPEWFDTVLMLLKHNYHQVSVLHVYHHVTIFVIWWLACWMAPGGEAYYSAMVNSGVHVVMYFYYFVTMLFPSGGIRKFLNNFKFVITKGQMTQFAFNCLQSVYDLLWVPRSELKYSAGLLQLLFWYMISLLCLFGNFLLKGKSKARAQKGEGSQTKPHAKQEGYRPAEPLSQTPQFGEKKKQ</sequence>
<dbReference type="EC" id="2.3.1.-" evidence="12"/>
<feature type="transmembrane region" description="Helical" evidence="12">
    <location>
        <begin position="121"/>
        <end position="140"/>
    </location>
</feature>
<keyword evidence="3 12" id="KW-0444">Lipid biosynthesis</keyword>
<dbReference type="GO" id="GO:0030148">
    <property type="term" value="P:sphingolipid biosynthetic process"/>
    <property type="evidence" value="ECO:0007669"/>
    <property type="project" value="TreeGrafter"/>
</dbReference>
<keyword evidence="15" id="KW-1185">Reference proteome</keyword>
<dbReference type="InterPro" id="IPR002076">
    <property type="entry name" value="ELO_fam"/>
</dbReference>
<dbReference type="GO" id="GO:0042761">
    <property type="term" value="P:very long-chain fatty acid biosynthetic process"/>
    <property type="evidence" value="ECO:0007669"/>
    <property type="project" value="TreeGrafter"/>
</dbReference>
<evidence type="ECO:0000256" key="11">
    <source>
        <dbReference type="ARBA" id="ARBA00044291"/>
    </source>
</evidence>
<dbReference type="GO" id="GO:0019367">
    <property type="term" value="P:fatty acid elongation, saturated fatty acid"/>
    <property type="evidence" value="ECO:0007669"/>
    <property type="project" value="TreeGrafter"/>
</dbReference>
<comment type="similarity">
    <text evidence="2 12">Belongs to the ELO family.</text>
</comment>
<evidence type="ECO:0000256" key="1">
    <source>
        <dbReference type="ARBA" id="ARBA00004141"/>
    </source>
</evidence>
<evidence type="ECO:0000256" key="6">
    <source>
        <dbReference type="ARBA" id="ARBA00022832"/>
    </source>
</evidence>
<protein>
    <recommendedName>
        <fullName evidence="11 12">Elongation of fatty acids protein</fullName>
        <ecNumber evidence="12">2.3.1.-</ecNumber>
    </recommendedName>
</protein>
<keyword evidence="10 12" id="KW-0275">Fatty acid biosynthesis</keyword>
<evidence type="ECO:0000256" key="10">
    <source>
        <dbReference type="ARBA" id="ARBA00023160"/>
    </source>
</evidence>
<gene>
    <name evidence="14" type="ORF">ADEAN_000378500</name>
</gene>
<feature type="transmembrane region" description="Helical" evidence="12">
    <location>
        <begin position="283"/>
        <end position="307"/>
    </location>
</feature>
<keyword evidence="9 12" id="KW-0472">Membrane</keyword>
<evidence type="ECO:0000313" key="14">
    <source>
        <dbReference type="EMBL" id="CAD2216323.1"/>
    </source>
</evidence>
<dbReference type="GO" id="GO:0034626">
    <property type="term" value="P:fatty acid elongation, polyunsaturated fatty acid"/>
    <property type="evidence" value="ECO:0007669"/>
    <property type="project" value="TreeGrafter"/>
</dbReference>
<keyword evidence="4 12" id="KW-0808">Transferase</keyword>
<feature type="transmembrane region" description="Helical" evidence="12">
    <location>
        <begin position="82"/>
        <end position="101"/>
    </location>
</feature>
<dbReference type="VEuPathDB" id="TriTrypDB:ADEAN_000378500"/>
<keyword evidence="8 12" id="KW-0443">Lipid metabolism</keyword>
<evidence type="ECO:0000256" key="13">
    <source>
        <dbReference type="SAM" id="MobiDB-lite"/>
    </source>
</evidence>
<dbReference type="GO" id="GO:0034625">
    <property type="term" value="P:fatty acid elongation, monounsaturated fatty acid"/>
    <property type="evidence" value="ECO:0007669"/>
    <property type="project" value="TreeGrafter"/>
</dbReference>
<feature type="transmembrane region" description="Helical" evidence="12">
    <location>
        <begin position="216"/>
        <end position="238"/>
    </location>
</feature>
<proteinExistence type="inferred from homology"/>
<feature type="region of interest" description="Disordered" evidence="13">
    <location>
        <begin position="315"/>
        <end position="350"/>
    </location>
</feature>
<dbReference type="EMBL" id="LR877150">
    <property type="protein sequence ID" value="CAD2216323.1"/>
    <property type="molecule type" value="Genomic_DNA"/>
</dbReference>
<accession>A0A7G2CC73</accession>
<dbReference type="PANTHER" id="PTHR11157">
    <property type="entry name" value="FATTY ACID ACYL TRANSFERASE-RELATED"/>
    <property type="match status" value="1"/>
</dbReference>
<dbReference type="Pfam" id="PF01151">
    <property type="entry name" value="ELO"/>
    <property type="match status" value="1"/>
</dbReference>
<evidence type="ECO:0000256" key="8">
    <source>
        <dbReference type="ARBA" id="ARBA00023098"/>
    </source>
</evidence>
<comment type="catalytic activity">
    <reaction evidence="12">
        <text>an acyl-CoA + malonyl-CoA + H(+) = a 3-oxoacyl-CoA + CO2 + CoA</text>
        <dbReference type="Rhea" id="RHEA:50252"/>
        <dbReference type="ChEBI" id="CHEBI:15378"/>
        <dbReference type="ChEBI" id="CHEBI:16526"/>
        <dbReference type="ChEBI" id="CHEBI:57287"/>
        <dbReference type="ChEBI" id="CHEBI:57384"/>
        <dbReference type="ChEBI" id="CHEBI:58342"/>
        <dbReference type="ChEBI" id="CHEBI:90726"/>
    </reaction>
    <physiologicalReaction direction="left-to-right" evidence="12">
        <dbReference type="Rhea" id="RHEA:50253"/>
    </physiologicalReaction>
</comment>
<dbReference type="PANTHER" id="PTHR11157:SF126">
    <property type="entry name" value="ELONGATION OF VERY LONG CHAIN FATTY ACIDS PROTEIN"/>
    <property type="match status" value="1"/>
</dbReference>
<keyword evidence="6 12" id="KW-0276">Fatty acid metabolism</keyword>
<dbReference type="AlphaFoldDB" id="A0A7G2CC73"/>
<dbReference type="GO" id="GO:0005789">
    <property type="term" value="C:endoplasmic reticulum membrane"/>
    <property type="evidence" value="ECO:0007669"/>
    <property type="project" value="TreeGrafter"/>
</dbReference>
<evidence type="ECO:0000256" key="9">
    <source>
        <dbReference type="ARBA" id="ARBA00023136"/>
    </source>
</evidence>
<organism evidence="14 15">
    <name type="scientific">Angomonas deanei</name>
    <dbReference type="NCBI Taxonomy" id="59799"/>
    <lineage>
        <taxon>Eukaryota</taxon>
        <taxon>Discoba</taxon>
        <taxon>Euglenozoa</taxon>
        <taxon>Kinetoplastea</taxon>
        <taxon>Metakinetoplastina</taxon>
        <taxon>Trypanosomatida</taxon>
        <taxon>Trypanosomatidae</taxon>
        <taxon>Strigomonadinae</taxon>
        <taxon>Angomonas</taxon>
    </lineage>
</organism>
<dbReference type="GO" id="GO:0009922">
    <property type="term" value="F:fatty acid elongase activity"/>
    <property type="evidence" value="ECO:0007669"/>
    <property type="project" value="InterPro"/>
</dbReference>
<evidence type="ECO:0000256" key="5">
    <source>
        <dbReference type="ARBA" id="ARBA00022692"/>
    </source>
</evidence>
<evidence type="ECO:0000256" key="2">
    <source>
        <dbReference type="ARBA" id="ARBA00007263"/>
    </source>
</evidence>
<dbReference type="Proteomes" id="UP000515908">
    <property type="component" value="Chromosome 06"/>
</dbReference>
<evidence type="ECO:0000256" key="3">
    <source>
        <dbReference type="ARBA" id="ARBA00022516"/>
    </source>
</evidence>
<keyword evidence="7 12" id="KW-1133">Transmembrane helix</keyword>